<name>A0ABS9EMV7_9BACT</name>
<evidence type="ECO:0000256" key="5">
    <source>
        <dbReference type="ARBA" id="ARBA00023027"/>
    </source>
</evidence>
<dbReference type="PANTHER" id="PTHR43833:SF5">
    <property type="entry name" value="TRK SYSTEM POTASSIUM UPTAKE PROTEIN TRKA"/>
    <property type="match status" value="1"/>
</dbReference>
<dbReference type="NCBIfam" id="NF007039">
    <property type="entry name" value="PRK09496.3-2"/>
    <property type="match status" value="1"/>
</dbReference>
<dbReference type="SUPFAM" id="SSF51735">
    <property type="entry name" value="NAD(P)-binding Rossmann-fold domains"/>
    <property type="match status" value="2"/>
</dbReference>
<dbReference type="Gene3D" id="3.30.70.1450">
    <property type="entry name" value="Regulator of K+ conductance, C-terminal domain"/>
    <property type="match status" value="2"/>
</dbReference>
<dbReference type="Proteomes" id="UP001200430">
    <property type="component" value="Unassembled WGS sequence"/>
</dbReference>
<keyword evidence="5" id="KW-0520">NAD</keyword>
<evidence type="ECO:0000259" key="7">
    <source>
        <dbReference type="PROSITE" id="PS51201"/>
    </source>
</evidence>
<dbReference type="RefSeq" id="WP_236099248.1">
    <property type="nucleotide sequence ID" value="NZ_JAKGUD010000005.1"/>
</dbReference>
<feature type="domain" description="RCK C-terminal" evidence="8">
    <location>
        <begin position="371"/>
        <end position="453"/>
    </location>
</feature>
<reference evidence="9 10" key="1">
    <citation type="submission" date="2022-01" db="EMBL/GenBank/DDBJ databases">
        <title>Dethiosulfovibrio faecalis sp. nov., a novel proteolytic, non-sulfur-reducing bacterium isolated from a marine aquaculture solid waste bioreactor.</title>
        <authorList>
            <person name="Grabowski S."/>
            <person name="Apolinario E."/>
            <person name="Schneider N."/>
            <person name="Marshall C.W."/>
            <person name="Sowers K.R."/>
        </authorList>
    </citation>
    <scope>NUCLEOTIDE SEQUENCE [LARGE SCALE GENOMIC DNA]</scope>
    <source>
        <strain evidence="9 10">DSM 12537</strain>
    </source>
</reference>
<dbReference type="PANTHER" id="PTHR43833">
    <property type="entry name" value="POTASSIUM CHANNEL PROTEIN 2-RELATED-RELATED"/>
    <property type="match status" value="1"/>
</dbReference>
<evidence type="ECO:0000256" key="4">
    <source>
        <dbReference type="ARBA" id="ARBA00022958"/>
    </source>
</evidence>
<dbReference type="PROSITE" id="PS51202">
    <property type="entry name" value="RCK_C"/>
    <property type="match status" value="2"/>
</dbReference>
<dbReference type="InterPro" id="IPR006036">
    <property type="entry name" value="K_uptake_TrkA"/>
</dbReference>
<evidence type="ECO:0000256" key="3">
    <source>
        <dbReference type="ARBA" id="ARBA00022538"/>
    </source>
</evidence>
<keyword evidence="3" id="KW-0633">Potassium transport</keyword>
<dbReference type="SUPFAM" id="SSF116726">
    <property type="entry name" value="TrkA C-terminal domain-like"/>
    <property type="match status" value="2"/>
</dbReference>
<keyword evidence="10" id="KW-1185">Reference proteome</keyword>
<comment type="caution">
    <text evidence="9">The sequence shown here is derived from an EMBL/GenBank/DDBJ whole genome shotgun (WGS) entry which is preliminary data.</text>
</comment>
<dbReference type="InterPro" id="IPR036291">
    <property type="entry name" value="NAD(P)-bd_dom_sf"/>
</dbReference>
<dbReference type="Pfam" id="PF02254">
    <property type="entry name" value="TrkA_N"/>
    <property type="match status" value="2"/>
</dbReference>
<evidence type="ECO:0000313" key="9">
    <source>
        <dbReference type="EMBL" id="MCF4142523.1"/>
    </source>
</evidence>
<evidence type="ECO:0000256" key="1">
    <source>
        <dbReference type="ARBA" id="ARBA00017378"/>
    </source>
</evidence>
<accession>A0ABS9EMV7</accession>
<organism evidence="9 10">
    <name type="scientific">Dethiosulfovibrio marinus</name>
    <dbReference type="NCBI Taxonomy" id="133532"/>
    <lineage>
        <taxon>Bacteria</taxon>
        <taxon>Thermotogati</taxon>
        <taxon>Synergistota</taxon>
        <taxon>Synergistia</taxon>
        <taxon>Synergistales</taxon>
        <taxon>Dethiosulfovibrionaceae</taxon>
        <taxon>Dethiosulfovibrio</taxon>
    </lineage>
</organism>
<keyword evidence="6" id="KW-0406">Ion transport</keyword>
<dbReference type="Gene3D" id="3.40.50.720">
    <property type="entry name" value="NAD(P)-binding Rossmann-like Domain"/>
    <property type="match status" value="2"/>
</dbReference>
<dbReference type="PROSITE" id="PS51201">
    <property type="entry name" value="RCK_N"/>
    <property type="match status" value="2"/>
</dbReference>
<evidence type="ECO:0000256" key="2">
    <source>
        <dbReference type="ARBA" id="ARBA00022448"/>
    </source>
</evidence>
<feature type="domain" description="RCK C-terminal" evidence="8">
    <location>
        <begin position="142"/>
        <end position="226"/>
    </location>
</feature>
<dbReference type="InterPro" id="IPR036721">
    <property type="entry name" value="RCK_C_sf"/>
</dbReference>
<dbReference type="Pfam" id="PF02080">
    <property type="entry name" value="TrkA_C"/>
    <property type="match status" value="1"/>
</dbReference>
<keyword evidence="2" id="KW-0813">Transport</keyword>
<dbReference type="NCBIfam" id="NF007031">
    <property type="entry name" value="PRK09496.1-2"/>
    <property type="match status" value="1"/>
</dbReference>
<feature type="domain" description="RCK N-terminal" evidence="7">
    <location>
        <begin position="1"/>
        <end position="122"/>
    </location>
</feature>
<protein>
    <recommendedName>
        <fullName evidence="1">Trk system potassium uptake protein TrkA</fullName>
    </recommendedName>
</protein>
<dbReference type="InterPro" id="IPR050721">
    <property type="entry name" value="Trk_Ktr_HKT_K-transport"/>
</dbReference>
<gene>
    <name evidence="9" type="primary">trkA</name>
    <name evidence="9" type="ORF">L2W38_06820</name>
</gene>
<sequence length="455" mass="49603">MKVVIVGAGNVGYSIARSLSLEGHDIVVVERDLEVGSKVENELDVSVVIGNGSRPPVLEQAGIKSGCDVDFIVACTDRDEVNIMACWVGKRCGVKRVISRARGMEYTDTPQWATFLGIDVMNSPERSVARDIDDLLAVSAAVHATELFDGKAGSYAFRVGSDSPIVGMTLSEVGQEYPNLSAVMVYVERGNKGFVPSGDWVAMEGDLCFMVSFKDRVFHLQELFHPSSGKGLRRVMIVGGGKLGAHLARRLVRRYPGIDVKILDKNREKCDKLAGEMPRVTVLFGDGTDERLLLHEGIEDIDGFVATTDSDELNMILTVLADRMKARKTVAVVHKELYSRLAEDMPIDSVVNPNESLASLILRHVRYPETAGSLSLIDRIGAEMLEVTIPKDSPVVGKKLMDVGLPKGVLFAMVNRKGNIILPRGDMVIKGEDTVSIFATGDLLPRALRILGIQK</sequence>
<dbReference type="InterPro" id="IPR006037">
    <property type="entry name" value="RCK_C"/>
</dbReference>
<proteinExistence type="predicted"/>
<keyword evidence="4" id="KW-0630">Potassium</keyword>
<dbReference type="InterPro" id="IPR003148">
    <property type="entry name" value="RCK_N"/>
</dbReference>
<evidence type="ECO:0000256" key="6">
    <source>
        <dbReference type="ARBA" id="ARBA00023065"/>
    </source>
</evidence>
<dbReference type="EMBL" id="JAKGUD010000005">
    <property type="protein sequence ID" value="MCF4142523.1"/>
    <property type="molecule type" value="Genomic_DNA"/>
</dbReference>
<feature type="domain" description="RCK N-terminal" evidence="7">
    <location>
        <begin position="232"/>
        <end position="351"/>
    </location>
</feature>
<evidence type="ECO:0000313" key="10">
    <source>
        <dbReference type="Proteomes" id="UP001200430"/>
    </source>
</evidence>
<dbReference type="PRINTS" id="PR00335">
    <property type="entry name" value="KUPTAKETRKA"/>
</dbReference>
<evidence type="ECO:0000259" key="8">
    <source>
        <dbReference type="PROSITE" id="PS51202"/>
    </source>
</evidence>